<evidence type="ECO:0000256" key="2">
    <source>
        <dbReference type="ARBA" id="ARBA00022438"/>
    </source>
</evidence>
<keyword evidence="4" id="KW-0378">Hydrolase</keyword>
<dbReference type="AlphaFoldDB" id="A0A1H5UMB5"/>
<keyword evidence="3" id="KW-0645">Protease</keyword>
<dbReference type="SUPFAM" id="SSF53187">
    <property type="entry name" value="Zn-dependent exopeptidases"/>
    <property type="match status" value="1"/>
</dbReference>
<dbReference type="EMBL" id="FNUX01000008">
    <property type="protein sequence ID" value="SEF75551.1"/>
    <property type="molecule type" value="Genomic_DNA"/>
</dbReference>
<keyword evidence="5" id="KW-0464">Manganese</keyword>
<dbReference type="GO" id="GO:0006508">
    <property type="term" value="P:proteolysis"/>
    <property type="evidence" value="ECO:0007669"/>
    <property type="project" value="UniProtKB-KW"/>
</dbReference>
<dbReference type="GO" id="GO:0070006">
    <property type="term" value="F:metalloaminopeptidase activity"/>
    <property type="evidence" value="ECO:0007669"/>
    <property type="project" value="InterPro"/>
</dbReference>
<dbReference type="GO" id="GO:0005737">
    <property type="term" value="C:cytoplasm"/>
    <property type="evidence" value="ECO:0007669"/>
    <property type="project" value="InterPro"/>
</dbReference>
<keyword evidence="2 7" id="KW-0031">Aminopeptidase</keyword>
<dbReference type="RefSeq" id="WP_103966223.1">
    <property type="nucleotide sequence ID" value="NZ_FNUX01000008.1"/>
</dbReference>
<accession>A0A1H5UMB5</accession>
<dbReference type="Gene3D" id="3.40.630.10">
    <property type="entry name" value="Zn peptidases"/>
    <property type="match status" value="1"/>
</dbReference>
<dbReference type="PANTHER" id="PTHR11963">
    <property type="entry name" value="LEUCINE AMINOPEPTIDASE-RELATED"/>
    <property type="match status" value="1"/>
</dbReference>
<protein>
    <submittedName>
        <fullName evidence="7">Leucyl aminopeptidase</fullName>
    </submittedName>
</protein>
<comment type="similarity">
    <text evidence="1">Belongs to the peptidase M17 family.</text>
</comment>
<reference evidence="7 8" key="1">
    <citation type="submission" date="2016-10" db="EMBL/GenBank/DDBJ databases">
        <authorList>
            <person name="de Groot N.N."/>
        </authorList>
    </citation>
    <scope>NUCLEOTIDE SEQUENCE [LARGE SCALE GENOMIC DNA]</scope>
    <source>
        <strain evidence="7 8">Nm13</strain>
    </source>
</reference>
<gene>
    <name evidence="7" type="ORF">SAMN05216334_10850</name>
</gene>
<evidence type="ECO:0000256" key="4">
    <source>
        <dbReference type="ARBA" id="ARBA00022801"/>
    </source>
</evidence>
<dbReference type="OrthoDB" id="9809354at2"/>
<name>A0A1H5UMB5_9PROT</name>
<evidence type="ECO:0000256" key="3">
    <source>
        <dbReference type="ARBA" id="ARBA00022670"/>
    </source>
</evidence>
<evidence type="ECO:0000256" key="1">
    <source>
        <dbReference type="ARBA" id="ARBA00009528"/>
    </source>
</evidence>
<proteinExistence type="inferred from homology"/>
<evidence type="ECO:0000256" key="5">
    <source>
        <dbReference type="ARBA" id="ARBA00023211"/>
    </source>
</evidence>
<dbReference type="InterPro" id="IPR000819">
    <property type="entry name" value="Peptidase_M17_C"/>
</dbReference>
<feature type="domain" description="Cytosol aminopeptidase" evidence="6">
    <location>
        <begin position="172"/>
        <end position="476"/>
    </location>
</feature>
<dbReference type="CDD" id="cd00433">
    <property type="entry name" value="Peptidase_M17"/>
    <property type="match status" value="1"/>
</dbReference>
<evidence type="ECO:0000313" key="8">
    <source>
        <dbReference type="Proteomes" id="UP000236753"/>
    </source>
</evidence>
<dbReference type="Proteomes" id="UP000236753">
    <property type="component" value="Unassembled WGS sequence"/>
</dbReference>
<dbReference type="InterPro" id="IPR011356">
    <property type="entry name" value="Leucine_aapep/pepB"/>
</dbReference>
<dbReference type="PANTHER" id="PTHR11963:SF23">
    <property type="entry name" value="CYTOSOL AMINOPEPTIDASE"/>
    <property type="match status" value="1"/>
</dbReference>
<sequence length="486" mass="53802">MLASLFQNISPIDQSIKTPHILVVLPKLDKLPKKYSIPGEEPLNKLLLRRNMQLTDLDETPVSANLQNGELCSWVMIDTDKPIFEQQTCLRKAIKSLLLENPDEIHIAVYGTLQQKRNFAELAVYTVWINGAVLPVRKNKPIRKPLAKMFLYGYQDANNFSLQRALAEGNLLARGLTALPANELMPKTYRQQIKKLAENEGWKYQEFDFNKLKEMGAGAFIAVAQGSDTEDAAIVHLQHNCRPGSQNKNIAIVGKGICFDTGGYNIKPARYMQGMHEDMNGSAVALGILLAATRAEIPVTIDCWLAIAQNHISPRAYKQNDIISALNGLSIEIVHTDAEGRMVLADTLTLASQQKPDLIIDFATLTGSMKTALGSRYSGIFSNQDDLCQKAIVAGTRSGERVCAFPMDADYEESLESDIADIKQCQLDGDFDHILAACFLKRFIQNTPWLHVDLSASNHKGGLGAVNSEITGFGVNWAIEFLKNIE</sequence>
<dbReference type="GO" id="GO:0030145">
    <property type="term" value="F:manganese ion binding"/>
    <property type="evidence" value="ECO:0007669"/>
    <property type="project" value="InterPro"/>
</dbReference>
<organism evidence="7 8">
    <name type="scientific">Nitrosomonas ureae</name>
    <dbReference type="NCBI Taxonomy" id="44577"/>
    <lineage>
        <taxon>Bacteria</taxon>
        <taxon>Pseudomonadati</taxon>
        <taxon>Pseudomonadota</taxon>
        <taxon>Betaproteobacteria</taxon>
        <taxon>Nitrosomonadales</taxon>
        <taxon>Nitrosomonadaceae</taxon>
        <taxon>Nitrosomonas</taxon>
    </lineage>
</organism>
<dbReference type="Pfam" id="PF00883">
    <property type="entry name" value="Peptidase_M17"/>
    <property type="match status" value="1"/>
</dbReference>
<evidence type="ECO:0000259" key="6">
    <source>
        <dbReference type="Pfam" id="PF00883"/>
    </source>
</evidence>
<evidence type="ECO:0000313" key="7">
    <source>
        <dbReference type="EMBL" id="SEF75551.1"/>
    </source>
</evidence>
<dbReference type="PRINTS" id="PR00481">
    <property type="entry name" value="LAMNOPPTDASE"/>
</dbReference>